<comment type="function">
    <text evidence="1">Catalyzes the last step of tRNA splicing, the transfer of the splice junction 2'-phosphate from ligated tRNA to NAD to produce ADP-ribose 1''-2'' cyclic phosphate.</text>
</comment>
<feature type="region of interest" description="Disordered" evidence="7">
    <location>
        <begin position="327"/>
        <end position="369"/>
    </location>
</feature>
<protein>
    <recommendedName>
        <fullName evidence="3">2'-phosphotransferase</fullName>
        <ecNumber evidence="3">2.7.1.160</ecNumber>
    </recommendedName>
</protein>
<dbReference type="InterPro" id="IPR042080">
    <property type="entry name" value="RNA_2'-PTrans_N"/>
</dbReference>
<comment type="catalytic activity">
    <reaction evidence="6">
        <text>2'-phospho-[ligated tRNA] + NAD(+) = mature tRNA + ADP-alpha-D-ribose 1'',2''-cyclic phosphate + nicotinamide</text>
        <dbReference type="Rhea" id="RHEA:23324"/>
        <dbReference type="Rhea" id="RHEA-COMP:11106"/>
        <dbReference type="Rhea" id="RHEA-COMP:11107"/>
        <dbReference type="ChEBI" id="CHEBI:17154"/>
        <dbReference type="ChEBI" id="CHEBI:57540"/>
        <dbReference type="ChEBI" id="CHEBI:76596"/>
        <dbReference type="ChEBI" id="CHEBI:82883"/>
        <dbReference type="ChEBI" id="CHEBI:85027"/>
        <dbReference type="EC" id="2.7.1.160"/>
    </reaction>
</comment>
<organism evidence="8 9">
    <name type="scientific">Naematelia encephala</name>
    <dbReference type="NCBI Taxonomy" id="71784"/>
    <lineage>
        <taxon>Eukaryota</taxon>
        <taxon>Fungi</taxon>
        <taxon>Dikarya</taxon>
        <taxon>Basidiomycota</taxon>
        <taxon>Agaricomycotina</taxon>
        <taxon>Tremellomycetes</taxon>
        <taxon>Tremellales</taxon>
        <taxon>Naemateliaceae</taxon>
        <taxon>Naematelia</taxon>
    </lineage>
</organism>
<reference evidence="8 9" key="1">
    <citation type="submission" date="2016-07" db="EMBL/GenBank/DDBJ databases">
        <title>Pervasive Adenine N6-methylation of Active Genes in Fungi.</title>
        <authorList>
            <consortium name="DOE Joint Genome Institute"/>
            <person name="Mondo S.J."/>
            <person name="Dannebaum R.O."/>
            <person name="Kuo R.C."/>
            <person name="Labutti K."/>
            <person name="Haridas S."/>
            <person name="Kuo A."/>
            <person name="Salamov A."/>
            <person name="Ahrendt S.R."/>
            <person name="Lipzen A."/>
            <person name="Sullivan W."/>
            <person name="Andreopoulos W.B."/>
            <person name="Clum A."/>
            <person name="Lindquist E."/>
            <person name="Daum C."/>
            <person name="Ramamoorthy G.K."/>
            <person name="Gryganskyi A."/>
            <person name="Culley D."/>
            <person name="Magnuson J.K."/>
            <person name="James T.Y."/>
            <person name="O'Malley M.A."/>
            <person name="Stajich J.E."/>
            <person name="Spatafora J.W."/>
            <person name="Visel A."/>
            <person name="Grigoriev I.V."/>
        </authorList>
    </citation>
    <scope>NUCLEOTIDE SEQUENCE [LARGE SCALE GENOMIC DNA]</scope>
    <source>
        <strain evidence="8 9">68-887.2</strain>
    </source>
</reference>
<evidence type="ECO:0000256" key="7">
    <source>
        <dbReference type="SAM" id="MobiDB-lite"/>
    </source>
</evidence>
<dbReference type="Pfam" id="PF01885">
    <property type="entry name" value="PTS_2-RNA"/>
    <property type="match status" value="1"/>
</dbReference>
<evidence type="ECO:0000313" key="9">
    <source>
        <dbReference type="Proteomes" id="UP000193986"/>
    </source>
</evidence>
<accession>A0A1Y2BJT1</accession>
<dbReference type="Gene3D" id="1.10.10.970">
    <property type="entry name" value="RNA 2'-phosphotransferase, Tpt1/KptA family, N-terminal domain"/>
    <property type="match status" value="1"/>
</dbReference>
<evidence type="ECO:0000313" key="8">
    <source>
        <dbReference type="EMBL" id="ORY35028.1"/>
    </source>
</evidence>
<dbReference type="PANTHER" id="PTHR12684:SF2">
    <property type="entry name" value="TRNA 2'-PHOSPHOTRANSFERASE 1"/>
    <property type="match status" value="1"/>
</dbReference>
<dbReference type="FunCoup" id="A0A1Y2BJT1">
    <property type="interactions" value="30"/>
</dbReference>
<keyword evidence="5" id="KW-0520">NAD</keyword>
<evidence type="ECO:0000256" key="1">
    <source>
        <dbReference type="ARBA" id="ARBA00003343"/>
    </source>
</evidence>
<dbReference type="PANTHER" id="PTHR12684">
    <property type="entry name" value="PUTATIVE PHOSPHOTRANSFERASE"/>
    <property type="match status" value="1"/>
</dbReference>
<keyword evidence="9" id="KW-1185">Reference proteome</keyword>
<feature type="compositionally biased region" description="Basic and acidic residues" evidence="7">
    <location>
        <begin position="134"/>
        <end position="144"/>
    </location>
</feature>
<dbReference type="EMBL" id="MCFC01000002">
    <property type="protein sequence ID" value="ORY35028.1"/>
    <property type="molecule type" value="Genomic_DNA"/>
</dbReference>
<comment type="caution">
    <text evidence="8">The sequence shown here is derived from an EMBL/GenBank/DDBJ whole genome shotgun (WGS) entry which is preliminary data.</text>
</comment>
<dbReference type="InterPro" id="IPR042081">
    <property type="entry name" value="RNA_2'-PTrans_C"/>
</dbReference>
<gene>
    <name evidence="8" type="ORF">BCR39DRAFT_556529</name>
</gene>
<evidence type="ECO:0000256" key="2">
    <source>
        <dbReference type="ARBA" id="ARBA00009836"/>
    </source>
</evidence>
<keyword evidence="4" id="KW-0808">Transferase</keyword>
<dbReference type="InterPro" id="IPR002745">
    <property type="entry name" value="Ptrans_KptA/Tpt1"/>
</dbReference>
<evidence type="ECO:0000256" key="4">
    <source>
        <dbReference type="ARBA" id="ARBA00022679"/>
    </source>
</evidence>
<evidence type="ECO:0000256" key="6">
    <source>
        <dbReference type="ARBA" id="ARBA00047949"/>
    </source>
</evidence>
<dbReference type="GO" id="GO:0006388">
    <property type="term" value="P:tRNA splicing, via endonucleolytic cleavage and ligation"/>
    <property type="evidence" value="ECO:0007669"/>
    <property type="project" value="TreeGrafter"/>
</dbReference>
<proteinExistence type="inferred from homology"/>
<sequence length="390" mass="43021">MPRPNDSPDVSASKTLAYILRHGAEKEQLDIRSDGYIKLADVLARPKMRGVDLEMVLRLVAENAKQRFEVFYGYDPSAPKPKVKGKGKGAGKGKGKGKKQDKSDGQTIEGASSSMEAVQLDTACVHTPTTTTRIEQDDREKLDDLESSLSSTTISNTALDAPPPPHPVITAELPLIPLPVPTDPSDPSLPPDQKGEYFIRASQGHSLKLESVSHLTPVLLDDDGRARAGEMVHGTRWELWETLKSQGLSKMARQHIHLAPTLDPSKHRITPRPTSTLYIYLDLDRLVNAGIPVYTSTNGVVLTPGDESGKVPKEFWRLVEHKVRRHVTDHEKHKLEGNGKGEGKDEQEGKDGKNGKDGKDGKEGKDIKDDDVVERVVIWRDGKDVDENRE</sequence>
<dbReference type="InParanoid" id="A0A1Y2BJT1"/>
<name>A0A1Y2BJT1_9TREE</name>
<dbReference type="EC" id="2.7.1.160" evidence="3"/>
<dbReference type="Gene3D" id="3.20.170.30">
    <property type="match status" value="1"/>
</dbReference>
<dbReference type="AlphaFoldDB" id="A0A1Y2BJT1"/>
<feature type="compositionally biased region" description="Basic residues" evidence="7">
    <location>
        <begin position="81"/>
        <end position="97"/>
    </location>
</feature>
<dbReference type="STRING" id="71784.A0A1Y2BJT1"/>
<evidence type="ECO:0000256" key="3">
    <source>
        <dbReference type="ARBA" id="ARBA00012007"/>
    </source>
</evidence>
<feature type="region of interest" description="Disordered" evidence="7">
    <location>
        <begin position="75"/>
        <end position="149"/>
    </location>
</feature>
<dbReference type="SUPFAM" id="SSF56399">
    <property type="entry name" value="ADP-ribosylation"/>
    <property type="match status" value="2"/>
</dbReference>
<evidence type="ECO:0000256" key="5">
    <source>
        <dbReference type="ARBA" id="ARBA00023027"/>
    </source>
</evidence>
<dbReference type="GO" id="GO:0000215">
    <property type="term" value="F:tRNA 2'-phosphotransferase activity"/>
    <property type="evidence" value="ECO:0007669"/>
    <property type="project" value="UniProtKB-EC"/>
</dbReference>
<comment type="similarity">
    <text evidence="2">Belongs to the KptA/TPT1 family.</text>
</comment>
<dbReference type="Proteomes" id="UP000193986">
    <property type="component" value="Unassembled WGS sequence"/>
</dbReference>
<dbReference type="OrthoDB" id="419694at2759"/>